<sequence length="123" mass="14141">MSGSAPFNPWKTFYESPEEQAAIKERAKYREAMKAEYRKVLTNPFKPPTGTLHDPALQRWYSARVTHAEYLQPSPKMGLLFGAVFAFFGTLFLAFNSRRTKVLKQIETGELSYEDRALKFLGK</sequence>
<reference evidence="15" key="1">
    <citation type="submission" date="2019-03" db="EMBL/GenBank/DDBJ databases">
        <title>Improved annotation for the trematode Fasciola hepatica.</title>
        <authorList>
            <person name="Choi Y.-J."/>
            <person name="Martin J."/>
            <person name="Mitreva M."/>
        </authorList>
    </citation>
    <scope>NUCLEOTIDE SEQUENCE [LARGE SCALE GENOMIC DNA]</scope>
</reference>
<keyword evidence="16" id="KW-1185">Reference proteome</keyword>
<name>A0A4E0R115_FASHE</name>
<evidence type="ECO:0000256" key="14">
    <source>
        <dbReference type="SAM" id="Phobius"/>
    </source>
</evidence>
<feature type="transmembrane region" description="Helical" evidence="14">
    <location>
        <begin position="77"/>
        <end position="95"/>
    </location>
</feature>
<dbReference type="EMBL" id="JXXN02005041">
    <property type="protein sequence ID" value="THD20164.1"/>
    <property type="molecule type" value="Genomic_DNA"/>
</dbReference>
<keyword evidence="9 14" id="KW-1133">Transmembrane helix</keyword>
<evidence type="ECO:0000256" key="11">
    <source>
        <dbReference type="ARBA" id="ARBA00023136"/>
    </source>
</evidence>
<proteinExistence type="inferred from homology"/>
<keyword evidence="4" id="KW-0813">Transport</keyword>
<protein>
    <recommendedName>
        <fullName evidence="3">NADH dehydrogenase [ubiquinone] 1 beta subcomplex subunit 4</fullName>
    </recommendedName>
    <alternativeName>
        <fullName evidence="12">Complex I-B15</fullName>
    </alternativeName>
    <alternativeName>
        <fullName evidence="13">NADH-ubiquinone oxidoreductase B15 subunit</fullName>
    </alternativeName>
</protein>
<keyword evidence="10" id="KW-0496">Mitochondrion</keyword>
<dbReference type="InterPro" id="IPR009866">
    <property type="entry name" value="NADH_UbQ_OxRdtase_NDUFB4_su"/>
</dbReference>
<evidence type="ECO:0000256" key="2">
    <source>
        <dbReference type="ARBA" id="ARBA00007260"/>
    </source>
</evidence>
<gene>
    <name evidence="15" type="ORF">D915_008961</name>
</gene>
<evidence type="ECO:0000256" key="13">
    <source>
        <dbReference type="ARBA" id="ARBA00030987"/>
    </source>
</evidence>
<organism evidence="15 16">
    <name type="scientific">Fasciola hepatica</name>
    <name type="common">Liver fluke</name>
    <dbReference type="NCBI Taxonomy" id="6192"/>
    <lineage>
        <taxon>Eukaryota</taxon>
        <taxon>Metazoa</taxon>
        <taxon>Spiralia</taxon>
        <taxon>Lophotrochozoa</taxon>
        <taxon>Platyhelminthes</taxon>
        <taxon>Trematoda</taxon>
        <taxon>Digenea</taxon>
        <taxon>Plagiorchiida</taxon>
        <taxon>Echinostomata</taxon>
        <taxon>Echinostomatoidea</taxon>
        <taxon>Fasciolidae</taxon>
        <taxon>Fasciola</taxon>
    </lineage>
</organism>
<evidence type="ECO:0000256" key="9">
    <source>
        <dbReference type="ARBA" id="ARBA00022989"/>
    </source>
</evidence>
<evidence type="ECO:0000256" key="5">
    <source>
        <dbReference type="ARBA" id="ARBA00022660"/>
    </source>
</evidence>
<evidence type="ECO:0000313" key="16">
    <source>
        <dbReference type="Proteomes" id="UP000230066"/>
    </source>
</evidence>
<evidence type="ECO:0000313" key="15">
    <source>
        <dbReference type="EMBL" id="THD20164.1"/>
    </source>
</evidence>
<evidence type="ECO:0000256" key="8">
    <source>
        <dbReference type="ARBA" id="ARBA00022982"/>
    </source>
</evidence>
<dbReference type="Proteomes" id="UP000230066">
    <property type="component" value="Unassembled WGS sequence"/>
</dbReference>
<evidence type="ECO:0000256" key="3">
    <source>
        <dbReference type="ARBA" id="ARBA00018681"/>
    </source>
</evidence>
<dbReference type="PANTHER" id="PTHR15469:SF0">
    <property type="entry name" value="NADH DEHYDROGENASE [UBIQUINONE] 1 BETA SUBCOMPLEX SUBUNIT 4"/>
    <property type="match status" value="1"/>
</dbReference>
<comment type="similarity">
    <text evidence="2">Belongs to the complex I NDUFB4 subunit family.</text>
</comment>
<evidence type="ECO:0000256" key="6">
    <source>
        <dbReference type="ARBA" id="ARBA00022692"/>
    </source>
</evidence>
<evidence type="ECO:0000256" key="4">
    <source>
        <dbReference type="ARBA" id="ARBA00022448"/>
    </source>
</evidence>
<keyword evidence="7" id="KW-0999">Mitochondrion inner membrane</keyword>
<evidence type="ECO:0000256" key="12">
    <source>
        <dbReference type="ARBA" id="ARBA00030212"/>
    </source>
</evidence>
<evidence type="ECO:0000256" key="7">
    <source>
        <dbReference type="ARBA" id="ARBA00022792"/>
    </source>
</evidence>
<comment type="subcellular location">
    <subcellularLocation>
        <location evidence="1">Mitochondrion inner membrane</location>
        <topology evidence="1">Single-pass membrane protein</topology>
    </subcellularLocation>
</comment>
<keyword evidence="6 14" id="KW-0812">Transmembrane</keyword>
<keyword evidence="11 14" id="KW-0472">Membrane</keyword>
<keyword evidence="8" id="KW-0249">Electron transport</keyword>
<keyword evidence="15" id="KW-0830">Ubiquinone</keyword>
<evidence type="ECO:0000256" key="1">
    <source>
        <dbReference type="ARBA" id="ARBA00004434"/>
    </source>
</evidence>
<dbReference type="Pfam" id="PF07225">
    <property type="entry name" value="NDUF_B4"/>
    <property type="match status" value="1"/>
</dbReference>
<dbReference type="PANTHER" id="PTHR15469">
    <property type="entry name" value="NADH-UBIQUINONE OXIDOREDUCTASE B15 SUBUNIT"/>
    <property type="match status" value="1"/>
</dbReference>
<comment type="caution">
    <text evidence="15">The sequence shown here is derived from an EMBL/GenBank/DDBJ whole genome shotgun (WGS) entry which is preliminary data.</text>
</comment>
<dbReference type="GO" id="GO:0005743">
    <property type="term" value="C:mitochondrial inner membrane"/>
    <property type="evidence" value="ECO:0007669"/>
    <property type="project" value="UniProtKB-SubCell"/>
</dbReference>
<keyword evidence="5" id="KW-0679">Respiratory chain</keyword>
<dbReference type="AlphaFoldDB" id="A0A4E0R115"/>
<accession>A0A4E0R115</accession>
<evidence type="ECO:0000256" key="10">
    <source>
        <dbReference type="ARBA" id="ARBA00023128"/>
    </source>
</evidence>